<evidence type="ECO:0000313" key="1">
    <source>
        <dbReference type="EMBL" id="KAK7536535.1"/>
    </source>
</evidence>
<dbReference type="EMBL" id="JBBPDW010000036">
    <property type="protein sequence ID" value="KAK7536535.1"/>
    <property type="molecule type" value="Genomic_DNA"/>
</dbReference>
<dbReference type="Proteomes" id="UP001365128">
    <property type="component" value="Unassembled WGS sequence"/>
</dbReference>
<sequence>MEFPAALVTSVFERRLLDARPLIALQRCSRTIFQDRKLLQKQNGDMLNFENPLRKALREFCRSVLVLNLPCYFLRPVRVADSQSKCFELQLRDVTSESNAYVGEITKRLTCSEIIPVRHKRLVVRLFLKISSHPVCQKKGAPRSAETFRSNQAAGSCVKGRVSWSMTQKLLSVDLKSTVASLVFTAHHRSLVEGLCEVYLNTLTSSSEES</sequence>
<name>A0ABR1LR82_9PEZI</name>
<proteinExistence type="predicted"/>
<comment type="caution">
    <text evidence="1">The sequence shown here is derived from an EMBL/GenBank/DDBJ whole genome shotgun (WGS) entry which is preliminary data.</text>
</comment>
<evidence type="ECO:0000313" key="2">
    <source>
        <dbReference type="Proteomes" id="UP001365128"/>
    </source>
</evidence>
<organism evidence="1 2">
    <name type="scientific">Phyllosticta citricarpa</name>
    <dbReference type="NCBI Taxonomy" id="55181"/>
    <lineage>
        <taxon>Eukaryota</taxon>
        <taxon>Fungi</taxon>
        <taxon>Dikarya</taxon>
        <taxon>Ascomycota</taxon>
        <taxon>Pezizomycotina</taxon>
        <taxon>Dothideomycetes</taxon>
        <taxon>Dothideomycetes incertae sedis</taxon>
        <taxon>Botryosphaeriales</taxon>
        <taxon>Phyllostictaceae</taxon>
        <taxon>Phyllosticta</taxon>
    </lineage>
</organism>
<reference evidence="1 2" key="1">
    <citation type="submission" date="2024-04" db="EMBL/GenBank/DDBJ databases">
        <title>Phyllosticta paracitricarpa is synonymous to the EU quarantine fungus P. citricarpa based on phylogenomic analyses.</title>
        <authorList>
            <consortium name="Lawrence Berkeley National Laboratory"/>
            <person name="Van Ingen-Buijs V.A."/>
            <person name="Van Westerhoven A.C."/>
            <person name="Haridas S."/>
            <person name="Skiadas P."/>
            <person name="Martin F."/>
            <person name="Groenewald J.Z."/>
            <person name="Crous P.W."/>
            <person name="Seidl M.F."/>
        </authorList>
    </citation>
    <scope>NUCLEOTIDE SEQUENCE [LARGE SCALE GENOMIC DNA]</scope>
    <source>
        <strain evidence="1 2">CBS 122670</strain>
    </source>
</reference>
<accession>A0ABR1LR82</accession>
<gene>
    <name evidence="1" type="ORF">IWX46DRAFT_610362</name>
</gene>
<keyword evidence="2" id="KW-1185">Reference proteome</keyword>
<protein>
    <submittedName>
        <fullName evidence="1">Uncharacterized protein</fullName>
    </submittedName>
</protein>